<dbReference type="GO" id="GO:0008270">
    <property type="term" value="F:zinc ion binding"/>
    <property type="evidence" value="ECO:0007669"/>
    <property type="project" value="UniProtKB-UniRule"/>
</dbReference>
<evidence type="ECO:0000313" key="2">
    <source>
        <dbReference type="EMBL" id="RYR56736.1"/>
    </source>
</evidence>
<comment type="similarity">
    <text evidence="1">Belongs to the FHY3/FAR1 family.</text>
</comment>
<name>A0A445D0M8_ARAHY</name>
<dbReference type="Proteomes" id="UP000289738">
    <property type="component" value="Chromosome A05"/>
</dbReference>
<accession>A0A445D0M8</accession>
<comment type="caution">
    <text evidence="2">The sequence shown here is derived from an EMBL/GenBank/DDBJ whole genome shotgun (WGS) entry which is preliminary data.</text>
</comment>
<dbReference type="EMBL" id="SDMP01000005">
    <property type="protein sequence ID" value="RYR56736.1"/>
    <property type="molecule type" value="Genomic_DNA"/>
</dbReference>
<keyword evidence="1" id="KW-0539">Nucleus</keyword>
<gene>
    <name evidence="2" type="ORF">Ahy_A05g022422</name>
</gene>
<protein>
    <recommendedName>
        <fullName evidence="1">Protein FAR1-RELATED SEQUENCE</fullName>
    </recommendedName>
</protein>
<comment type="subcellular location">
    <subcellularLocation>
        <location evidence="1">Nucleus</location>
    </subcellularLocation>
</comment>
<dbReference type="GO" id="GO:0006355">
    <property type="term" value="P:regulation of DNA-templated transcription"/>
    <property type="evidence" value="ECO:0007669"/>
    <property type="project" value="UniProtKB-UniRule"/>
</dbReference>
<sequence>MRESWAMAYLKGTFCAGYRKTLRCEGINAFIKGFLKSTDSILELVHSLDRVVKDYRNNEVMAQFYYMYYSPVLTTSLEAMELFASKVYTRAVFKEVKKQIKGVATLLFRGRDSISTTCVYRFSRIGK</sequence>
<proteinExistence type="inferred from homology"/>
<comment type="function">
    <text evidence="1">Putative transcription activator involved in regulating light control of development.</text>
</comment>
<keyword evidence="1" id="KW-0479">Metal-binding</keyword>
<keyword evidence="1" id="KW-0862">Zinc</keyword>
<evidence type="ECO:0000313" key="3">
    <source>
        <dbReference type="Proteomes" id="UP000289738"/>
    </source>
</evidence>
<keyword evidence="3" id="KW-1185">Reference proteome</keyword>
<dbReference type="PANTHER" id="PTHR31669">
    <property type="entry name" value="PROTEIN FAR1-RELATED SEQUENCE 10-RELATED"/>
    <property type="match status" value="1"/>
</dbReference>
<organism evidence="2 3">
    <name type="scientific">Arachis hypogaea</name>
    <name type="common">Peanut</name>
    <dbReference type="NCBI Taxonomy" id="3818"/>
    <lineage>
        <taxon>Eukaryota</taxon>
        <taxon>Viridiplantae</taxon>
        <taxon>Streptophyta</taxon>
        <taxon>Embryophyta</taxon>
        <taxon>Tracheophyta</taxon>
        <taxon>Spermatophyta</taxon>
        <taxon>Magnoliopsida</taxon>
        <taxon>eudicotyledons</taxon>
        <taxon>Gunneridae</taxon>
        <taxon>Pentapetalae</taxon>
        <taxon>rosids</taxon>
        <taxon>fabids</taxon>
        <taxon>Fabales</taxon>
        <taxon>Fabaceae</taxon>
        <taxon>Papilionoideae</taxon>
        <taxon>50 kb inversion clade</taxon>
        <taxon>dalbergioids sensu lato</taxon>
        <taxon>Dalbergieae</taxon>
        <taxon>Pterocarpus clade</taxon>
        <taxon>Arachis</taxon>
    </lineage>
</organism>
<reference evidence="2 3" key="1">
    <citation type="submission" date="2019-01" db="EMBL/GenBank/DDBJ databases">
        <title>Sequencing of cultivated peanut Arachis hypogaea provides insights into genome evolution and oil improvement.</title>
        <authorList>
            <person name="Chen X."/>
        </authorList>
    </citation>
    <scope>NUCLEOTIDE SEQUENCE [LARGE SCALE GENOMIC DNA]</scope>
    <source>
        <strain evidence="3">cv. Fuhuasheng</strain>
        <tissue evidence="2">Leaves</tissue>
    </source>
</reference>
<dbReference type="GO" id="GO:0005634">
    <property type="term" value="C:nucleus"/>
    <property type="evidence" value="ECO:0007669"/>
    <property type="project" value="UniProtKB-SubCell"/>
</dbReference>
<dbReference type="AlphaFoldDB" id="A0A445D0M8"/>
<keyword evidence="1" id="KW-0863">Zinc-finger</keyword>
<dbReference type="InterPro" id="IPR031052">
    <property type="entry name" value="FHY3/FAR1"/>
</dbReference>
<evidence type="ECO:0000256" key="1">
    <source>
        <dbReference type="RuleBase" id="RU367018"/>
    </source>
</evidence>
<dbReference type="PANTHER" id="PTHR31669:SF251">
    <property type="entry name" value="PROTEIN FAR1-RELATED SEQUENCE"/>
    <property type="match status" value="1"/>
</dbReference>